<dbReference type="WBParaSite" id="EVEC_0001095501-mRNA-1">
    <property type="protein sequence ID" value="EVEC_0001095501-mRNA-1"/>
    <property type="gene ID" value="EVEC_0001095501"/>
</dbReference>
<evidence type="ECO:0000313" key="7">
    <source>
        <dbReference type="WBParaSite" id="EVEC_0001095501-mRNA-1"/>
    </source>
</evidence>
<accession>A0A0N4VJD4</accession>
<reference evidence="5 6" key="2">
    <citation type="submission" date="2018-10" db="EMBL/GenBank/DDBJ databases">
        <authorList>
            <consortium name="Pathogen Informatics"/>
        </authorList>
    </citation>
    <scope>NUCLEOTIDE SEQUENCE [LARGE SCALE GENOMIC DNA]</scope>
</reference>
<dbReference type="PANTHER" id="PTHR24637">
    <property type="entry name" value="COLLAGEN"/>
    <property type="match status" value="1"/>
</dbReference>
<dbReference type="Pfam" id="PF01484">
    <property type="entry name" value="Col_cuticle_N"/>
    <property type="match status" value="1"/>
</dbReference>
<evidence type="ECO:0000259" key="4">
    <source>
        <dbReference type="SMART" id="SM01088"/>
    </source>
</evidence>
<evidence type="ECO:0000256" key="1">
    <source>
        <dbReference type="ARBA" id="ARBA00022737"/>
    </source>
</evidence>
<evidence type="ECO:0000313" key="5">
    <source>
        <dbReference type="EMBL" id="VDD95529.1"/>
    </source>
</evidence>
<dbReference type="STRING" id="51028.A0A0N4VJD4"/>
<dbReference type="GO" id="GO:0042302">
    <property type="term" value="F:structural constituent of cuticle"/>
    <property type="evidence" value="ECO:0007669"/>
    <property type="project" value="InterPro"/>
</dbReference>
<dbReference type="AlphaFoldDB" id="A0A0N4VJD4"/>
<dbReference type="Proteomes" id="UP000274131">
    <property type="component" value="Unassembled WGS sequence"/>
</dbReference>
<sequence>MTVGAESQRSSLKPFAFAAVVFSTFAISSVLIMFPLIMTHIQTLESTLQGDIDFCKSRARDLWTEVMEIKANGKSNSERLGRLMMSYKELQKRDTLSDFWNRKLRDEGYDVIVDGTVRRMESSEGVGGSCCTCNRGPPGPRGPPGTDGLPGSDGTPGPLG</sequence>
<feature type="domain" description="Nematode cuticle collagen N-terminal" evidence="4">
    <location>
        <begin position="14"/>
        <end position="66"/>
    </location>
</feature>
<dbReference type="InterPro" id="IPR002486">
    <property type="entry name" value="Col_cuticle_N"/>
</dbReference>
<dbReference type="OrthoDB" id="5866420at2759"/>
<name>A0A0N4VJD4_ENTVE</name>
<keyword evidence="6" id="KW-1185">Reference proteome</keyword>
<dbReference type="PANTHER" id="PTHR24637:SF385">
    <property type="entry name" value="CUTICLE COLLAGEN BLI-1-RELATED"/>
    <property type="match status" value="1"/>
</dbReference>
<dbReference type="SMART" id="SM01088">
    <property type="entry name" value="Col_cuticle_N"/>
    <property type="match status" value="1"/>
</dbReference>
<gene>
    <name evidence="5" type="ORF">EVEC_LOCUS10280</name>
</gene>
<proteinExistence type="predicted"/>
<feature type="region of interest" description="Disordered" evidence="2">
    <location>
        <begin position="124"/>
        <end position="160"/>
    </location>
</feature>
<feature type="transmembrane region" description="Helical" evidence="3">
    <location>
        <begin position="15"/>
        <end position="37"/>
    </location>
</feature>
<evidence type="ECO:0000256" key="3">
    <source>
        <dbReference type="SAM" id="Phobius"/>
    </source>
</evidence>
<evidence type="ECO:0000313" key="6">
    <source>
        <dbReference type="Proteomes" id="UP000274131"/>
    </source>
</evidence>
<protein>
    <submittedName>
        <fullName evidence="7">Col_cuticle_N domain-containing protein</fullName>
    </submittedName>
</protein>
<keyword evidence="3" id="KW-0472">Membrane</keyword>
<evidence type="ECO:0000256" key="2">
    <source>
        <dbReference type="SAM" id="MobiDB-lite"/>
    </source>
</evidence>
<keyword evidence="3" id="KW-1133">Transmembrane helix</keyword>
<organism evidence="7">
    <name type="scientific">Enterobius vermicularis</name>
    <name type="common">Human pinworm</name>
    <dbReference type="NCBI Taxonomy" id="51028"/>
    <lineage>
        <taxon>Eukaryota</taxon>
        <taxon>Metazoa</taxon>
        <taxon>Ecdysozoa</taxon>
        <taxon>Nematoda</taxon>
        <taxon>Chromadorea</taxon>
        <taxon>Rhabditida</taxon>
        <taxon>Spirurina</taxon>
        <taxon>Oxyuridomorpha</taxon>
        <taxon>Oxyuroidea</taxon>
        <taxon>Oxyuridae</taxon>
        <taxon>Enterobius</taxon>
    </lineage>
</organism>
<reference evidence="7" key="1">
    <citation type="submission" date="2017-02" db="UniProtKB">
        <authorList>
            <consortium name="WormBaseParasite"/>
        </authorList>
    </citation>
    <scope>IDENTIFICATION</scope>
</reference>
<dbReference type="EMBL" id="UXUI01010698">
    <property type="protein sequence ID" value="VDD95529.1"/>
    <property type="molecule type" value="Genomic_DNA"/>
</dbReference>
<keyword evidence="3" id="KW-0812">Transmembrane</keyword>
<keyword evidence="1" id="KW-0677">Repeat</keyword>